<protein>
    <recommendedName>
        <fullName evidence="4">PilY1 beta-propeller domain-containing protein</fullName>
    </recommendedName>
</protein>
<gene>
    <name evidence="5" type="ordered locus">CPS_1216</name>
</gene>
<dbReference type="Pfam" id="PF05567">
    <property type="entry name" value="T4P_PilY1"/>
    <property type="match status" value="1"/>
</dbReference>
<reference evidence="5" key="1">
    <citation type="journal article" date="2005" name="Proc. Natl. Acad. Sci. U.S.A.">
        <title>The psychrophilic lifestyle as revealed by the genome sequence of Colwellia psychrerythraea 34H through genomic and proteomic analyses.</title>
        <authorList>
            <person name="Methe B.A."/>
            <person name="Nelson K.E."/>
            <person name="Deming J.W."/>
            <person name="Momen B."/>
            <person name="Melamud E."/>
            <person name="Zhang X."/>
            <person name="Moult J."/>
            <person name="Madupu R."/>
            <person name="Nelson W.C."/>
            <person name="Dodson R.J."/>
            <person name="Brinkac L.M."/>
            <person name="Daugherty S.C."/>
            <person name="Durkin A.S."/>
            <person name="DeBoy R.T."/>
            <person name="Kolonay J.F."/>
            <person name="Sullivan S.A."/>
            <person name="Zhou L."/>
            <person name="Davidsen T.M."/>
            <person name="Wu M."/>
            <person name="Huston A.L."/>
            <person name="Lewis M."/>
            <person name="Weaver B."/>
            <person name="Weidman J.F."/>
            <person name="Khouri H."/>
            <person name="Utterback T.R."/>
            <person name="Feldblyum T.V."/>
            <person name="Fraser C.M."/>
        </authorList>
    </citation>
    <scope>NUCLEOTIDE SEQUENCE [LARGE SCALE GENOMIC DNA]</scope>
    <source>
        <strain evidence="5">34H</strain>
    </source>
</reference>
<name>Q486Q6_COLP3</name>
<feature type="signal peptide" evidence="3">
    <location>
        <begin position="1"/>
        <end position="23"/>
    </location>
</feature>
<dbReference type="STRING" id="167879.CPS_1216"/>
<feature type="domain" description="PilY1 beta-propeller" evidence="4">
    <location>
        <begin position="751"/>
        <end position="986"/>
    </location>
</feature>
<proteinExistence type="predicted"/>
<evidence type="ECO:0000313" key="5">
    <source>
        <dbReference type="EMBL" id="AAZ25676.1"/>
    </source>
</evidence>
<organism evidence="5 6">
    <name type="scientific">Colwellia psychrerythraea (strain 34H / ATCC BAA-681)</name>
    <name type="common">Vibrio psychroerythus</name>
    <dbReference type="NCBI Taxonomy" id="167879"/>
    <lineage>
        <taxon>Bacteria</taxon>
        <taxon>Pseudomonadati</taxon>
        <taxon>Pseudomonadota</taxon>
        <taxon>Gammaproteobacteria</taxon>
        <taxon>Alteromonadales</taxon>
        <taxon>Colwelliaceae</taxon>
        <taxon>Colwellia</taxon>
    </lineage>
</organism>
<dbReference type="RefSeq" id="WP_011042053.1">
    <property type="nucleotide sequence ID" value="NC_003910.7"/>
</dbReference>
<keyword evidence="2" id="KW-0106">Calcium</keyword>
<dbReference type="HOGENOM" id="CLU_004773_0_0_6"/>
<evidence type="ECO:0000259" key="4">
    <source>
        <dbReference type="Pfam" id="PF05567"/>
    </source>
</evidence>
<dbReference type="InterPro" id="IPR036465">
    <property type="entry name" value="vWFA_dom_sf"/>
</dbReference>
<feature type="chain" id="PRO_5004234430" description="PilY1 beta-propeller domain-containing protein" evidence="3">
    <location>
        <begin position="24"/>
        <end position="1255"/>
    </location>
</feature>
<dbReference type="KEGG" id="cps:CPS_1216"/>
<dbReference type="Gene3D" id="3.40.50.410">
    <property type="entry name" value="von Willebrand factor, type A domain"/>
    <property type="match status" value="1"/>
</dbReference>
<evidence type="ECO:0000256" key="1">
    <source>
        <dbReference type="ARBA" id="ARBA00022723"/>
    </source>
</evidence>
<dbReference type="Proteomes" id="UP000000547">
    <property type="component" value="Chromosome"/>
</dbReference>
<keyword evidence="1" id="KW-0479">Metal-binding</keyword>
<sequence length="1255" mass="136005">MNKFIAKGILALILATLSNVTLSEDIDLYISEAVRQANKKTKVLIIFDTSGSMKEISRFGEPYINDPDNPYIATDSAHAYDDNMLYFNRAGADNTTTIPNSPSDVRRFTGALNGCFTSIASLAENGTYTDYMREYRSQDNEWQEVRNNSGADPVVIDCRNDAYYLQYDENGEIVVGNEGSRNNASGFLSGYPIDGEGTSQNPIYYDNRVPAQHTNVDWYTSDGLITLYTANYLRWYHGQSTASHLEERLQTAKNSIRDVINSTPLVEFGLEVFNFNYGDDDTSGNGGRIAAGIKEMTDDNRANLLNIIANQISAEGSTPLCESVYEASQYFAGALVDYGDDDIDVRDYNYSKNIPPMATDITEVVDGHNVYKTPFEDCASSVANIILITDGAPQHDFAADSKITAMVTTVQRANDTDGNPVYESLTFTGAHTEALTDETNTFDGSAYPSGNRTSDDSYLPALASWMSEYDINLNRAGKQTVVTHTIGFSNGAIAARGLLEETARRGKGQYVDADTGTSLIAALENILDNLPEANDSLTSASVSANSYLNNQTLDSVYYGMFEPSMGARWQGNLKKYKVVNEKITGVGADGNGDGVDVICDVDGSSSFCDTARSFWSTEADGNVVGQGGVLTWFNSHIPSDRKLYMENGDGASALMTFNRTNLEAAFTAASTSLAAALGVTDADATIQSTAIDEMLAWATGLDVDDEDEDTATDDMRKSVFGDPLHSKPLVVNYGGRVYDEDTNTYSGEDDIRIVIGTNSGALHMFKDNDTSVAESWAFMPTEFINNIKPLRTSPASANKIYGIDGEISIYQDDKNGDGIIGAGDTAWIFFGLRRGGSSYYALDISSPDAPKLLWRIDSSKPNFTQLGQSWSQPKIGYSALNFTTGTGSTAKPVLFIGGGYDTKKDSTGVATPDDKGQGIYMLDAATGGLLWSGLPTGGTTAFPGEHSIPSPIALLDSTGDGLIDRLYTGDTGGNVWRVDMPGKETSDFSISQLASLGGGVNDQRFFYEPTIARALISEIVKTEVTDADGVTTEVFVHQEIPYDAILLGSGDRTTPLGKDTTDTLYMIKDSNIITKTFPSRPDEDAMDLIAKTDLYNYTTNPFDAATDDTAKYDLQKLASEESGWYIDLRATGEKSTASALVIKGVAYFTTYTPASSSVLISCIPPKGSGELYAVDLALGTRRNLTQTEVRDNDDRVIKINNDWLGPPTLIMLPETDNDDTTVDPITGDIIVGDKVISVDFSLATVRTYLYSTEVQ</sequence>
<dbReference type="AlphaFoldDB" id="Q486Q6"/>
<dbReference type="EMBL" id="CP000083">
    <property type="protein sequence ID" value="AAZ25676.1"/>
    <property type="molecule type" value="Genomic_DNA"/>
</dbReference>
<accession>Q486Q6</accession>
<keyword evidence="3" id="KW-0732">Signal</keyword>
<evidence type="ECO:0000256" key="2">
    <source>
        <dbReference type="ARBA" id="ARBA00022837"/>
    </source>
</evidence>
<dbReference type="GO" id="GO:0046872">
    <property type="term" value="F:metal ion binding"/>
    <property type="evidence" value="ECO:0007669"/>
    <property type="project" value="UniProtKB-KW"/>
</dbReference>
<evidence type="ECO:0000313" key="6">
    <source>
        <dbReference type="Proteomes" id="UP000000547"/>
    </source>
</evidence>
<evidence type="ECO:0000256" key="3">
    <source>
        <dbReference type="SAM" id="SignalP"/>
    </source>
</evidence>
<dbReference type="InterPro" id="IPR008707">
    <property type="entry name" value="B-propeller_PilY1"/>
</dbReference>